<organism evidence="11 12">
    <name type="scientific">Cryobacterium glaciale</name>
    <dbReference type="NCBI Taxonomy" id="1259145"/>
    <lineage>
        <taxon>Bacteria</taxon>
        <taxon>Bacillati</taxon>
        <taxon>Actinomycetota</taxon>
        <taxon>Actinomycetes</taxon>
        <taxon>Micrococcales</taxon>
        <taxon>Microbacteriaceae</taxon>
        <taxon>Cryobacterium</taxon>
    </lineage>
</organism>
<dbReference type="GO" id="GO:0005829">
    <property type="term" value="C:cytosol"/>
    <property type="evidence" value="ECO:0007669"/>
    <property type="project" value="TreeGrafter"/>
</dbReference>
<comment type="caution">
    <text evidence="11">The sequence shown here is derived from an EMBL/GenBank/DDBJ whole genome shotgun (WGS) entry which is preliminary data.</text>
</comment>
<reference evidence="11 12" key="1">
    <citation type="submission" date="2019-03" db="EMBL/GenBank/DDBJ databases">
        <title>Genomics of glacier-inhabiting Cryobacterium strains.</title>
        <authorList>
            <person name="Liu Q."/>
            <person name="Xin Y.-H."/>
        </authorList>
    </citation>
    <scope>NUCLEOTIDE SEQUENCE [LARGE SCALE GENOMIC DNA]</scope>
    <source>
        <strain evidence="11 12">HLT2-23</strain>
    </source>
</reference>
<feature type="domain" description="UvrD-like helicase ATP-binding" evidence="10">
    <location>
        <begin position="259"/>
        <end position="562"/>
    </location>
</feature>
<dbReference type="PANTHER" id="PTHR11070">
    <property type="entry name" value="UVRD / RECB / PCRA DNA HELICASE FAMILY MEMBER"/>
    <property type="match status" value="1"/>
</dbReference>
<dbReference type="AlphaFoldDB" id="A0A4R8V396"/>
<evidence type="ECO:0000256" key="8">
    <source>
        <dbReference type="ARBA" id="ARBA00048988"/>
    </source>
</evidence>
<dbReference type="EC" id="5.6.2.4" evidence="7"/>
<evidence type="ECO:0000259" key="10">
    <source>
        <dbReference type="PROSITE" id="PS51198"/>
    </source>
</evidence>
<dbReference type="GO" id="GO:0003677">
    <property type="term" value="F:DNA binding"/>
    <property type="evidence" value="ECO:0007669"/>
    <property type="project" value="InterPro"/>
</dbReference>
<comment type="catalytic activity">
    <reaction evidence="6">
        <text>Couples ATP hydrolysis with the unwinding of duplex DNA by translocating in the 3'-5' direction.</text>
        <dbReference type="EC" id="5.6.2.4"/>
    </reaction>
</comment>
<protein>
    <recommendedName>
        <fullName evidence="7">DNA 3'-5' helicase</fullName>
        <ecNumber evidence="7">5.6.2.4</ecNumber>
    </recommendedName>
</protein>
<keyword evidence="3 9" id="KW-0347">Helicase</keyword>
<evidence type="ECO:0000256" key="5">
    <source>
        <dbReference type="ARBA" id="ARBA00023235"/>
    </source>
</evidence>
<dbReference type="InterPro" id="IPR014016">
    <property type="entry name" value="UvrD-like_ATP-bd"/>
</dbReference>
<evidence type="ECO:0000256" key="9">
    <source>
        <dbReference type="PROSITE-ProRule" id="PRU00560"/>
    </source>
</evidence>
<dbReference type="GO" id="GO:0016887">
    <property type="term" value="F:ATP hydrolysis activity"/>
    <property type="evidence" value="ECO:0007669"/>
    <property type="project" value="RHEA"/>
</dbReference>
<dbReference type="InterPro" id="IPR014017">
    <property type="entry name" value="DNA_helicase_UvrD-like_C"/>
</dbReference>
<dbReference type="GO" id="GO:0043138">
    <property type="term" value="F:3'-5' DNA helicase activity"/>
    <property type="evidence" value="ECO:0007669"/>
    <property type="project" value="UniProtKB-EC"/>
</dbReference>
<evidence type="ECO:0000313" key="11">
    <source>
        <dbReference type="EMBL" id="TFB76848.1"/>
    </source>
</evidence>
<dbReference type="InterPro" id="IPR027417">
    <property type="entry name" value="P-loop_NTPase"/>
</dbReference>
<keyword evidence="1 9" id="KW-0547">Nucleotide-binding</keyword>
<accession>A0A4R8V396</accession>
<dbReference type="Pfam" id="PF00580">
    <property type="entry name" value="UvrD-helicase"/>
    <property type="match status" value="1"/>
</dbReference>
<dbReference type="PANTHER" id="PTHR11070:SF45">
    <property type="entry name" value="DNA 3'-5' HELICASE"/>
    <property type="match status" value="1"/>
</dbReference>
<evidence type="ECO:0000256" key="2">
    <source>
        <dbReference type="ARBA" id="ARBA00022801"/>
    </source>
</evidence>
<dbReference type="RefSeq" id="WP_134501250.1">
    <property type="nucleotide sequence ID" value="NZ_SOEY01000003.1"/>
</dbReference>
<dbReference type="GO" id="GO:0000725">
    <property type="term" value="P:recombinational repair"/>
    <property type="evidence" value="ECO:0007669"/>
    <property type="project" value="TreeGrafter"/>
</dbReference>
<dbReference type="PROSITE" id="PS51198">
    <property type="entry name" value="UVRD_HELICASE_ATP_BIND"/>
    <property type="match status" value="1"/>
</dbReference>
<keyword evidence="12" id="KW-1185">Reference proteome</keyword>
<dbReference type="OrthoDB" id="9787585at2"/>
<evidence type="ECO:0000313" key="12">
    <source>
        <dbReference type="Proteomes" id="UP000298173"/>
    </source>
</evidence>
<gene>
    <name evidence="11" type="ORF">E3O06_01375</name>
</gene>
<evidence type="ECO:0000256" key="7">
    <source>
        <dbReference type="ARBA" id="ARBA00034808"/>
    </source>
</evidence>
<evidence type="ECO:0000256" key="1">
    <source>
        <dbReference type="ARBA" id="ARBA00022741"/>
    </source>
</evidence>
<dbReference type="Pfam" id="PF13361">
    <property type="entry name" value="UvrD_C"/>
    <property type="match status" value="1"/>
</dbReference>
<dbReference type="Proteomes" id="UP000298173">
    <property type="component" value="Unassembled WGS sequence"/>
</dbReference>
<proteinExistence type="predicted"/>
<evidence type="ECO:0000256" key="4">
    <source>
        <dbReference type="ARBA" id="ARBA00022840"/>
    </source>
</evidence>
<dbReference type="GO" id="GO:0005524">
    <property type="term" value="F:ATP binding"/>
    <property type="evidence" value="ECO:0007669"/>
    <property type="project" value="UniProtKB-UniRule"/>
</dbReference>
<dbReference type="InterPro" id="IPR000212">
    <property type="entry name" value="DNA_helicase_UvrD/REP"/>
</dbReference>
<dbReference type="EMBL" id="SOEY01000003">
    <property type="protein sequence ID" value="TFB76848.1"/>
    <property type="molecule type" value="Genomic_DNA"/>
</dbReference>
<comment type="catalytic activity">
    <reaction evidence="8">
        <text>ATP + H2O = ADP + phosphate + H(+)</text>
        <dbReference type="Rhea" id="RHEA:13065"/>
        <dbReference type="ChEBI" id="CHEBI:15377"/>
        <dbReference type="ChEBI" id="CHEBI:15378"/>
        <dbReference type="ChEBI" id="CHEBI:30616"/>
        <dbReference type="ChEBI" id="CHEBI:43474"/>
        <dbReference type="ChEBI" id="CHEBI:456216"/>
        <dbReference type="EC" id="5.6.2.4"/>
    </reaction>
</comment>
<evidence type="ECO:0000256" key="6">
    <source>
        <dbReference type="ARBA" id="ARBA00034617"/>
    </source>
</evidence>
<evidence type="ECO:0000256" key="3">
    <source>
        <dbReference type="ARBA" id="ARBA00022806"/>
    </source>
</evidence>
<keyword evidence="5" id="KW-0413">Isomerase</keyword>
<dbReference type="SUPFAM" id="SSF52540">
    <property type="entry name" value="P-loop containing nucleoside triphosphate hydrolases"/>
    <property type="match status" value="1"/>
</dbReference>
<feature type="binding site" evidence="9">
    <location>
        <begin position="280"/>
        <end position="287"/>
    </location>
    <ligand>
        <name>ATP</name>
        <dbReference type="ChEBI" id="CHEBI:30616"/>
    </ligand>
</feature>
<keyword evidence="2 9" id="KW-0378">Hydrolase</keyword>
<keyword evidence="4 9" id="KW-0067">ATP-binding</keyword>
<sequence length="742" mass="80159">MPTIILKPDTKKMEPALRTKAYAFLEKLGKDDTTAGLHIEKMHNAADARARTGRVDLANRAVIFKVKGGDDAHYVYIGTWLHDEAIEVARTRILTINPVNGVAELVIASTPTGSDPGKAPRHLAPPAIAEPSEPVAPDIQPGPLEGHNVQELVESLGIELSLATDAVAANDTELNALIDAAVKWQGLALLDLAVGTPIHEVKAKLGLGEYTPDTAATADDELLRALKHPAAQMEFAFIEDNDELRQVIEGGDFGAWRTFLHPEQRKYATKHFNGAFRLSGGAGTGKTVVVLHRAHHLTTSEPKSRTIITTFTTNLADALRTDILRLDPATPLAPTLGTSGVWISTVDAVASAVLKDAGATIADSVERILGVRTTDIGSRSSGELWTEAIDIAGRELPQDLKNKAFFEGEYVAIVLANGITDKDGYFSVRRAGRGVALDRGKRGHVWAVIEAYRRIARMNASIDYHEANVIAADHLRAASAATGQFQADHVLIDEGQDLTAAHWLLLRALVGESANDLFIAEDSHQRIYGQRVALSKFGIKIVGRSQRLTLNYRTTAQNLAYAIGLLSGIHFVDLEEGQEKASDYRSARSGPEPKLRPYSSLAEELDGAATIVSGWLETGGEPESIGILVRDRGQRDRVVSGLAERGVTVRALDSGKSTTGYPQALTMHRAKGMEFARVLLFGLGDKTLPNIHLLKQLAEAERPDALLRERSLLYVAATRARDELVVSWSGEPSALLGTTPAH</sequence>
<dbReference type="Gene3D" id="3.40.50.300">
    <property type="entry name" value="P-loop containing nucleotide triphosphate hydrolases"/>
    <property type="match status" value="2"/>
</dbReference>
<name>A0A4R8V396_9MICO</name>